<dbReference type="Gene3D" id="3.90.470.10">
    <property type="entry name" value="Ribosomal protein L22/L17"/>
    <property type="match status" value="1"/>
</dbReference>
<dbReference type="InterPro" id="IPR001063">
    <property type="entry name" value="Ribosomal_uL22"/>
</dbReference>
<dbReference type="Pfam" id="PF00237">
    <property type="entry name" value="Ribosomal_L22"/>
    <property type="match status" value="1"/>
</dbReference>
<dbReference type="PANTHER" id="PTHR13501">
    <property type="entry name" value="CHLOROPLAST 50S RIBOSOMAL PROTEIN L22-RELATED"/>
    <property type="match status" value="1"/>
</dbReference>
<evidence type="ECO:0000256" key="4">
    <source>
        <dbReference type="RuleBase" id="RU004005"/>
    </source>
</evidence>
<evidence type="ECO:0000256" key="6">
    <source>
        <dbReference type="RuleBase" id="RU004008"/>
    </source>
</evidence>
<comment type="subunit">
    <text evidence="5">Part of the 50S ribosomal subunit.</text>
</comment>
<dbReference type="Proteomes" id="UP000179241">
    <property type="component" value="Unassembled WGS sequence"/>
</dbReference>
<evidence type="ECO:0000256" key="1">
    <source>
        <dbReference type="ARBA" id="ARBA00009451"/>
    </source>
</evidence>
<dbReference type="PANTHER" id="PTHR13501:SF8">
    <property type="entry name" value="LARGE RIBOSOMAL SUBUNIT PROTEIN UL22M"/>
    <property type="match status" value="1"/>
</dbReference>
<comment type="caution">
    <text evidence="8">The sequence shown here is derived from an EMBL/GenBank/DDBJ whole genome shotgun (WGS) entry which is preliminary data.</text>
</comment>
<organism evidence="8 9">
    <name type="scientific">Candidatus Woesebacteria bacterium RIFOXYA1_FULL_43_9</name>
    <dbReference type="NCBI Taxonomy" id="1802534"/>
    <lineage>
        <taxon>Bacteria</taxon>
        <taxon>Candidatus Woeseibacteriota</taxon>
    </lineage>
</organism>
<keyword evidence="5" id="KW-0694">RNA-binding</keyword>
<comment type="function">
    <text evidence="6">This protein binds specifically to 23S rRNA; its binding is stimulated by other ribosomal proteins, e.g., L4, L17, and L20. It is important during the early stages of 50S assembly. It makes multiple contacts with different domains of the 23S rRNA in the assembled 50S subunit and ribosome.</text>
</comment>
<dbReference type="InterPro" id="IPR047867">
    <property type="entry name" value="Ribosomal_uL22_bac/org-type"/>
</dbReference>
<keyword evidence="5" id="KW-0699">rRNA-binding</keyword>
<sequence>MQYTHSQKYIRMSPTKLRRLVFAIKKMTPTEAAEKLGLITKAASEVLGKTIAAAIANAKVKGADEKGLKFASIQVGEGPRLKRGMAVSRGRWHAIVKKMSHLTIVLETGNAKKANDKKINQKKEDTGKVKKIRKAK</sequence>
<name>A0A1F8CLD6_9BACT</name>
<evidence type="ECO:0000313" key="9">
    <source>
        <dbReference type="Proteomes" id="UP000179241"/>
    </source>
</evidence>
<accession>A0A1F8CLD6</accession>
<proteinExistence type="inferred from homology"/>
<dbReference type="EMBL" id="MGHU01000034">
    <property type="protein sequence ID" value="OGM77062.1"/>
    <property type="molecule type" value="Genomic_DNA"/>
</dbReference>
<dbReference type="GO" id="GO:0003735">
    <property type="term" value="F:structural constituent of ribosome"/>
    <property type="evidence" value="ECO:0007669"/>
    <property type="project" value="InterPro"/>
</dbReference>
<evidence type="ECO:0000256" key="3">
    <source>
        <dbReference type="ARBA" id="ARBA00023274"/>
    </source>
</evidence>
<keyword evidence="3 4" id="KW-0687">Ribonucleoprotein</keyword>
<dbReference type="AlphaFoldDB" id="A0A1F8CLD6"/>
<dbReference type="SUPFAM" id="SSF54843">
    <property type="entry name" value="Ribosomal protein L22"/>
    <property type="match status" value="1"/>
</dbReference>
<evidence type="ECO:0000313" key="8">
    <source>
        <dbReference type="EMBL" id="OGM77062.1"/>
    </source>
</evidence>
<feature type="compositionally biased region" description="Basic and acidic residues" evidence="7">
    <location>
        <begin position="115"/>
        <end position="128"/>
    </location>
</feature>
<protein>
    <recommendedName>
        <fullName evidence="6">50S ribosomal protein L22</fullName>
    </recommendedName>
</protein>
<comment type="similarity">
    <text evidence="1 4">Belongs to the universal ribosomal protein uL22 family.</text>
</comment>
<evidence type="ECO:0000256" key="7">
    <source>
        <dbReference type="SAM" id="MobiDB-lite"/>
    </source>
</evidence>
<feature type="region of interest" description="Disordered" evidence="7">
    <location>
        <begin position="115"/>
        <end position="136"/>
    </location>
</feature>
<reference evidence="8 9" key="1">
    <citation type="journal article" date="2016" name="Nat. Commun.">
        <title>Thousands of microbial genomes shed light on interconnected biogeochemical processes in an aquifer system.</title>
        <authorList>
            <person name="Anantharaman K."/>
            <person name="Brown C.T."/>
            <person name="Hug L.A."/>
            <person name="Sharon I."/>
            <person name="Castelle C.J."/>
            <person name="Probst A.J."/>
            <person name="Thomas B.C."/>
            <person name="Singh A."/>
            <person name="Wilkins M.J."/>
            <person name="Karaoz U."/>
            <person name="Brodie E.L."/>
            <person name="Williams K.H."/>
            <person name="Hubbard S.S."/>
            <person name="Banfield J.F."/>
        </authorList>
    </citation>
    <scope>NUCLEOTIDE SEQUENCE [LARGE SCALE GENOMIC DNA]</scope>
</reference>
<dbReference type="CDD" id="cd00336">
    <property type="entry name" value="Ribosomal_L22"/>
    <property type="match status" value="1"/>
</dbReference>
<keyword evidence="2 4" id="KW-0689">Ribosomal protein</keyword>
<dbReference type="InterPro" id="IPR036394">
    <property type="entry name" value="Ribosomal_uL22_sf"/>
</dbReference>
<dbReference type="GO" id="GO:0019843">
    <property type="term" value="F:rRNA binding"/>
    <property type="evidence" value="ECO:0007669"/>
    <property type="project" value="UniProtKB-KW"/>
</dbReference>
<evidence type="ECO:0000256" key="5">
    <source>
        <dbReference type="RuleBase" id="RU004006"/>
    </source>
</evidence>
<evidence type="ECO:0000256" key="2">
    <source>
        <dbReference type="ARBA" id="ARBA00022980"/>
    </source>
</evidence>
<gene>
    <name evidence="8" type="ORF">A2188_01070</name>
</gene>
<dbReference type="GO" id="GO:0006412">
    <property type="term" value="P:translation"/>
    <property type="evidence" value="ECO:0007669"/>
    <property type="project" value="InterPro"/>
</dbReference>
<dbReference type="GO" id="GO:0015934">
    <property type="term" value="C:large ribosomal subunit"/>
    <property type="evidence" value="ECO:0007669"/>
    <property type="project" value="InterPro"/>
</dbReference>